<dbReference type="InterPro" id="IPR013780">
    <property type="entry name" value="Glyco_hydro_b"/>
</dbReference>
<protein>
    <submittedName>
        <fullName evidence="2">Uncharacterized protein</fullName>
    </submittedName>
</protein>
<proteinExistence type="inferred from homology"/>
<organism evidence="2 3">
    <name type="scientific">Zophobas morio</name>
    <dbReference type="NCBI Taxonomy" id="2755281"/>
    <lineage>
        <taxon>Eukaryota</taxon>
        <taxon>Metazoa</taxon>
        <taxon>Ecdysozoa</taxon>
        <taxon>Arthropoda</taxon>
        <taxon>Hexapoda</taxon>
        <taxon>Insecta</taxon>
        <taxon>Pterygota</taxon>
        <taxon>Neoptera</taxon>
        <taxon>Endopterygota</taxon>
        <taxon>Coleoptera</taxon>
        <taxon>Polyphaga</taxon>
        <taxon>Cucujiformia</taxon>
        <taxon>Tenebrionidae</taxon>
        <taxon>Zophobas</taxon>
    </lineage>
</organism>
<name>A0AA38J128_9CUCU</name>
<dbReference type="PANTHER" id="PTHR43447">
    <property type="entry name" value="ALPHA-AMYLASE"/>
    <property type="match status" value="1"/>
</dbReference>
<dbReference type="AlphaFoldDB" id="A0AA38J128"/>
<dbReference type="Gene3D" id="2.60.40.1180">
    <property type="entry name" value="Golgi alpha-mannosidase II"/>
    <property type="match status" value="1"/>
</dbReference>
<keyword evidence="3" id="KW-1185">Reference proteome</keyword>
<accession>A0AA38J128</accession>
<dbReference type="SUPFAM" id="SSF51445">
    <property type="entry name" value="(Trans)glycosidases"/>
    <property type="match status" value="1"/>
</dbReference>
<sequence>MALAFMFSHPYGPPRMISSFAFDTYEQGLPQDENRNLISPKINEDGCCGNGYVCEYRWRQVYNMIKFRSVVAGTDVENWWSDGNQKIAFSRRNKGFVAFTNGGDSSENLIRGDIL</sequence>
<dbReference type="EMBL" id="JALNTZ010000001">
    <property type="protein sequence ID" value="KAJ3665086.1"/>
    <property type="molecule type" value="Genomic_DNA"/>
</dbReference>
<evidence type="ECO:0000313" key="2">
    <source>
        <dbReference type="EMBL" id="KAJ3665086.1"/>
    </source>
</evidence>
<reference evidence="2" key="1">
    <citation type="journal article" date="2023" name="G3 (Bethesda)">
        <title>Whole genome assemblies of Zophobas morio and Tenebrio molitor.</title>
        <authorList>
            <person name="Kaur S."/>
            <person name="Stinson S.A."/>
            <person name="diCenzo G.C."/>
        </authorList>
    </citation>
    <scope>NUCLEOTIDE SEQUENCE</scope>
    <source>
        <strain evidence="2">QUZm001</strain>
    </source>
</reference>
<evidence type="ECO:0000313" key="3">
    <source>
        <dbReference type="Proteomes" id="UP001168821"/>
    </source>
</evidence>
<gene>
    <name evidence="2" type="ORF">Zmor_000599</name>
</gene>
<dbReference type="Gene3D" id="3.20.20.80">
    <property type="entry name" value="Glycosidases"/>
    <property type="match status" value="1"/>
</dbReference>
<dbReference type="Proteomes" id="UP001168821">
    <property type="component" value="Unassembled WGS sequence"/>
</dbReference>
<comment type="caution">
    <text evidence="2">The sequence shown here is derived from an EMBL/GenBank/DDBJ whole genome shotgun (WGS) entry which is preliminary data.</text>
</comment>
<comment type="similarity">
    <text evidence="1">Belongs to the glycosyl hydrolase 13 family.</text>
</comment>
<dbReference type="InterPro" id="IPR017853">
    <property type="entry name" value="GH"/>
</dbReference>
<evidence type="ECO:0000256" key="1">
    <source>
        <dbReference type="ARBA" id="ARBA00008061"/>
    </source>
</evidence>